<evidence type="ECO:0000313" key="3">
    <source>
        <dbReference type="Proteomes" id="UP000186391"/>
    </source>
</evidence>
<keyword evidence="1" id="KW-1133">Transmembrane helix</keyword>
<keyword evidence="1" id="KW-0472">Membrane</keyword>
<organism evidence="2 3">
    <name type="scientific">Fischerella major NIES-592</name>
    <dbReference type="NCBI Taxonomy" id="210994"/>
    <lineage>
        <taxon>Bacteria</taxon>
        <taxon>Bacillati</taxon>
        <taxon>Cyanobacteriota</taxon>
        <taxon>Cyanophyceae</taxon>
        <taxon>Nostocales</taxon>
        <taxon>Hapalosiphonaceae</taxon>
        <taxon>Fischerella</taxon>
    </lineage>
</organism>
<dbReference type="RefSeq" id="WP_073554735.1">
    <property type="nucleotide sequence ID" value="NZ_MRCA01000001.1"/>
</dbReference>
<reference evidence="2 3" key="1">
    <citation type="submission" date="2016-11" db="EMBL/GenBank/DDBJ databases">
        <title>Draft Genome Sequences of Nine Cyanobacterial Strains from Diverse Habitats.</title>
        <authorList>
            <person name="Zhu T."/>
            <person name="Hou S."/>
            <person name="Lu X."/>
            <person name="Hess W.R."/>
        </authorList>
    </citation>
    <scope>NUCLEOTIDE SEQUENCE [LARGE SCALE GENOMIC DNA]</scope>
    <source>
        <strain evidence="2 3">NIES-592</strain>
    </source>
</reference>
<dbReference type="EMBL" id="MRCA01000001">
    <property type="protein sequence ID" value="OKH16375.1"/>
    <property type="molecule type" value="Genomic_DNA"/>
</dbReference>
<evidence type="ECO:0000313" key="2">
    <source>
        <dbReference type="EMBL" id="OKH16375.1"/>
    </source>
</evidence>
<feature type="transmembrane region" description="Helical" evidence="1">
    <location>
        <begin position="6"/>
        <end position="24"/>
    </location>
</feature>
<gene>
    <name evidence="2" type="ORF">NIES592_01655</name>
</gene>
<keyword evidence="3" id="KW-1185">Reference proteome</keyword>
<dbReference type="Proteomes" id="UP000186391">
    <property type="component" value="Unassembled WGS sequence"/>
</dbReference>
<evidence type="ECO:0000256" key="1">
    <source>
        <dbReference type="SAM" id="Phobius"/>
    </source>
</evidence>
<comment type="caution">
    <text evidence="2">The sequence shown here is derived from an EMBL/GenBank/DDBJ whole genome shotgun (WGS) entry which is preliminary data.</text>
</comment>
<name>A0A1U7H521_9CYAN</name>
<dbReference type="OrthoDB" id="582659at2"/>
<proteinExistence type="predicted"/>
<protein>
    <submittedName>
        <fullName evidence="2">Uncharacterized protein</fullName>
    </submittedName>
</protein>
<keyword evidence="1" id="KW-0812">Transmembrane</keyword>
<dbReference type="AlphaFoldDB" id="A0A1U7H521"/>
<sequence>MVKVVVGINTFISLILLYATWRVWRLRLKLTRLTNWLILAERCSHTLFSPAPQAFDISRQSIHNLRQTNQALELQIQQLQQIYSILSVGQRFWRWYFPRKVK</sequence>
<accession>A0A1U7H521</accession>